<evidence type="ECO:0000256" key="5">
    <source>
        <dbReference type="ARBA" id="ARBA00022777"/>
    </source>
</evidence>
<dbReference type="PROSITE" id="PS00107">
    <property type="entry name" value="PROTEIN_KINASE_ATP"/>
    <property type="match status" value="1"/>
</dbReference>
<keyword evidence="3" id="KW-0808">Transferase</keyword>
<dbReference type="PANTHER" id="PTHR24342">
    <property type="entry name" value="SERINE/THREONINE-PROTEIN KINASE 17"/>
    <property type="match status" value="1"/>
</dbReference>
<evidence type="ECO:0000259" key="9">
    <source>
        <dbReference type="PROSITE" id="PS50011"/>
    </source>
</evidence>
<dbReference type="InterPro" id="IPR017441">
    <property type="entry name" value="Protein_kinase_ATP_BS"/>
</dbReference>
<keyword evidence="4 7" id="KW-0547">Nucleotide-binding</keyword>
<dbReference type="GO" id="GO:0004674">
    <property type="term" value="F:protein serine/threonine kinase activity"/>
    <property type="evidence" value="ECO:0007669"/>
    <property type="project" value="UniProtKB-KW"/>
</dbReference>
<evidence type="ECO:0000256" key="1">
    <source>
        <dbReference type="ARBA" id="ARBA00006692"/>
    </source>
</evidence>
<feature type="compositionally biased region" description="Basic and acidic residues" evidence="8">
    <location>
        <begin position="268"/>
        <end position="278"/>
    </location>
</feature>
<dbReference type="Gene3D" id="1.10.510.10">
    <property type="entry name" value="Transferase(Phosphotransferase) domain 1"/>
    <property type="match status" value="1"/>
</dbReference>
<dbReference type="PROSITE" id="PS50011">
    <property type="entry name" value="PROTEIN_KINASE_DOM"/>
    <property type="match status" value="1"/>
</dbReference>
<dbReference type="GO" id="GO:0043065">
    <property type="term" value="P:positive regulation of apoptotic process"/>
    <property type="evidence" value="ECO:0007669"/>
    <property type="project" value="TreeGrafter"/>
</dbReference>
<dbReference type="GO" id="GO:0005524">
    <property type="term" value="F:ATP binding"/>
    <property type="evidence" value="ECO:0007669"/>
    <property type="project" value="UniProtKB-UniRule"/>
</dbReference>
<dbReference type="InterPro" id="IPR008271">
    <property type="entry name" value="Ser/Thr_kinase_AS"/>
</dbReference>
<dbReference type="EMBL" id="JAROKS010000007">
    <property type="protein sequence ID" value="KAK1802477.1"/>
    <property type="molecule type" value="Genomic_DNA"/>
</dbReference>
<comment type="caution">
    <text evidence="10">The sequence shown here is derived from an EMBL/GenBank/DDBJ whole genome shotgun (WGS) entry which is preliminary data.</text>
</comment>
<keyword evidence="5" id="KW-0418">Kinase</keyword>
<dbReference type="SMART" id="SM00220">
    <property type="entry name" value="S_TKc"/>
    <property type="match status" value="1"/>
</dbReference>
<feature type="compositionally biased region" description="Polar residues" evidence="8">
    <location>
        <begin position="391"/>
        <end position="406"/>
    </location>
</feature>
<dbReference type="PANTHER" id="PTHR24342:SF20">
    <property type="entry name" value="MYOSIN LIGHT CHAIN KINASE, SMOOTH MUSCLE"/>
    <property type="match status" value="1"/>
</dbReference>
<feature type="binding site" evidence="7">
    <location>
        <position position="529"/>
    </location>
    <ligand>
        <name>ATP</name>
        <dbReference type="ChEBI" id="CHEBI:30616"/>
    </ligand>
</feature>
<feature type="region of interest" description="Disordered" evidence="8">
    <location>
        <begin position="248"/>
        <end position="413"/>
    </location>
</feature>
<evidence type="ECO:0000256" key="8">
    <source>
        <dbReference type="SAM" id="MobiDB-lite"/>
    </source>
</evidence>
<dbReference type="Proteomes" id="UP001239994">
    <property type="component" value="Unassembled WGS sequence"/>
</dbReference>
<sequence>CTTPVMSKQATLATCIAKMYEGEKLDNARAASERPKKVSPKLLGTVEEKLSLLEGRVDQVVSMQTAMFQKLDSVCQGLGALDQSLAQLRQDVLGQHTVKSTHEDTGQGRDDPAVCTEVRALCSEMVTLLKSQQREGQLQSKELEHTDNSVSRLEKAFGHMEDTFRSSKIMEFILSGMVLWKKQGLLDVVEEEEINCSDECTGKGKAAWCHKGTQTPGEINDEATAVLLEHQEEIITCSAPGHLTLAGPGEAMRPPGVGDVAAGKSQRRVKEVTLKSREPGQAQAFDPQSQHEPKMTQFQEVPPSVIITMTTASQPERVSEHTEDPGAREQPSSGSLESQKQDRVEEQRKKMEREDEMASQESGEHSQREVPQETWLSKQNMPFKKNVESGMWQQESGALATSQSRGTKQEPVSRLVAQETKSADLVLEKHVLFHKDPEPFSDGGTESPALCNGTKPKAASLSKGSSSHLLIIDDCPPQPAPFEHRIVSAKQVPIESYYTVQPTEVLGGGRFGQVHKCAELSSGITLAAKIIKVKGMKEREEVKNEIGIMNQINHVNLIQLYDAFESRTNLVLIMEYVEGGELFNRIVDEHFQLTELDAIVFMRQICEGVQYLHQQYILHLDLKPENILCVGSTGNQIKIIDFGLARKYRPREKLKVNFGTPEFLAPEVVNYDFVSFPTDMWSVGVITYMLLSGLSPFLGETETETMNHILRVNWDFDAEAFENVSEEAKNFISRLLQPAKCSRLSAAGCMKHSWLNNLEDKAKRCRVRLRSHLKLQCYLAAQRQWKKHFYAVAAANRLKLFQQSRSMSTP</sequence>
<feature type="compositionally biased region" description="Basic and acidic residues" evidence="8">
    <location>
        <begin position="317"/>
        <end position="327"/>
    </location>
</feature>
<dbReference type="Pfam" id="PF00069">
    <property type="entry name" value="Pkinase"/>
    <property type="match status" value="1"/>
</dbReference>
<dbReference type="InterPro" id="IPR011009">
    <property type="entry name" value="Kinase-like_dom_sf"/>
</dbReference>
<feature type="domain" description="Protein kinase" evidence="9">
    <location>
        <begin position="500"/>
        <end position="755"/>
    </location>
</feature>
<dbReference type="GO" id="GO:0035556">
    <property type="term" value="P:intracellular signal transduction"/>
    <property type="evidence" value="ECO:0007669"/>
    <property type="project" value="TreeGrafter"/>
</dbReference>
<dbReference type="InterPro" id="IPR000719">
    <property type="entry name" value="Prot_kinase_dom"/>
</dbReference>
<feature type="compositionally biased region" description="Basic and acidic residues" evidence="8">
    <location>
        <begin position="362"/>
        <end position="371"/>
    </location>
</feature>
<evidence type="ECO:0000256" key="4">
    <source>
        <dbReference type="ARBA" id="ARBA00022741"/>
    </source>
</evidence>
<evidence type="ECO:0000313" key="10">
    <source>
        <dbReference type="EMBL" id="KAK1802477.1"/>
    </source>
</evidence>
<dbReference type="FunFam" id="1.10.510.10:FF:000135">
    <property type="entry name" value="Putative myosin light chain kinase 3"/>
    <property type="match status" value="1"/>
</dbReference>
<dbReference type="Gene3D" id="3.30.200.20">
    <property type="entry name" value="Phosphorylase Kinase, domain 1"/>
    <property type="match status" value="1"/>
</dbReference>
<protein>
    <recommendedName>
        <fullName evidence="9">Protein kinase domain-containing protein</fullName>
    </recommendedName>
</protein>
<feature type="compositionally biased region" description="Polar residues" evidence="8">
    <location>
        <begin position="307"/>
        <end position="316"/>
    </location>
</feature>
<evidence type="ECO:0000313" key="11">
    <source>
        <dbReference type="Proteomes" id="UP001239994"/>
    </source>
</evidence>
<gene>
    <name evidence="10" type="ORF">P4O66_022143</name>
</gene>
<keyword evidence="6 7" id="KW-0067">ATP-binding</keyword>
<dbReference type="GO" id="GO:0005634">
    <property type="term" value="C:nucleus"/>
    <property type="evidence" value="ECO:0007669"/>
    <property type="project" value="TreeGrafter"/>
</dbReference>
<dbReference type="AlphaFoldDB" id="A0AAD8ZNS1"/>
<feature type="non-terminal residue" evidence="10">
    <location>
        <position position="1"/>
    </location>
</feature>
<evidence type="ECO:0000256" key="3">
    <source>
        <dbReference type="ARBA" id="ARBA00022679"/>
    </source>
</evidence>
<organism evidence="10 11">
    <name type="scientific">Electrophorus voltai</name>
    <dbReference type="NCBI Taxonomy" id="2609070"/>
    <lineage>
        <taxon>Eukaryota</taxon>
        <taxon>Metazoa</taxon>
        <taxon>Chordata</taxon>
        <taxon>Craniata</taxon>
        <taxon>Vertebrata</taxon>
        <taxon>Euteleostomi</taxon>
        <taxon>Actinopterygii</taxon>
        <taxon>Neopterygii</taxon>
        <taxon>Teleostei</taxon>
        <taxon>Ostariophysi</taxon>
        <taxon>Gymnotiformes</taxon>
        <taxon>Gymnotoidei</taxon>
        <taxon>Gymnotidae</taxon>
        <taxon>Electrophorus</taxon>
    </lineage>
</organism>
<dbReference type="PROSITE" id="PS00108">
    <property type="entry name" value="PROTEIN_KINASE_ST"/>
    <property type="match status" value="1"/>
</dbReference>
<feature type="region of interest" description="Disordered" evidence="8">
    <location>
        <begin position="437"/>
        <end position="458"/>
    </location>
</feature>
<dbReference type="SUPFAM" id="SSF56112">
    <property type="entry name" value="Protein kinase-like (PK-like)"/>
    <property type="match status" value="1"/>
</dbReference>
<feature type="compositionally biased region" description="Basic and acidic residues" evidence="8">
    <location>
        <begin position="339"/>
        <end position="353"/>
    </location>
</feature>
<proteinExistence type="inferred from homology"/>
<evidence type="ECO:0000256" key="2">
    <source>
        <dbReference type="ARBA" id="ARBA00022527"/>
    </source>
</evidence>
<comment type="similarity">
    <text evidence="1">Belongs to the protein kinase superfamily. CAMK Ser/Thr protein kinase family.</text>
</comment>
<keyword evidence="2" id="KW-0723">Serine/threonine-protein kinase</keyword>
<reference evidence="10" key="1">
    <citation type="submission" date="2023-03" db="EMBL/GenBank/DDBJ databases">
        <title>Electrophorus voltai genome.</title>
        <authorList>
            <person name="Bian C."/>
        </authorList>
    </citation>
    <scope>NUCLEOTIDE SEQUENCE</scope>
    <source>
        <strain evidence="10">CB-2022</strain>
        <tissue evidence="10">Muscle</tissue>
    </source>
</reference>
<keyword evidence="11" id="KW-1185">Reference proteome</keyword>
<evidence type="ECO:0000256" key="6">
    <source>
        <dbReference type="ARBA" id="ARBA00022840"/>
    </source>
</evidence>
<dbReference type="FunFam" id="3.30.200.20:FF:000196">
    <property type="entry name" value="Myosin light chain kinase family, member 4"/>
    <property type="match status" value="1"/>
</dbReference>
<name>A0AAD8ZNS1_9TELE</name>
<accession>A0AAD8ZNS1</accession>
<evidence type="ECO:0000256" key="7">
    <source>
        <dbReference type="PROSITE-ProRule" id="PRU10141"/>
    </source>
</evidence>